<dbReference type="InterPro" id="IPR006311">
    <property type="entry name" value="TAT_signal"/>
</dbReference>
<comment type="caution">
    <text evidence="4">The sequence shown here is derived from an EMBL/GenBank/DDBJ whole genome shotgun (WGS) entry which is preliminary data.</text>
</comment>
<dbReference type="EMBL" id="BSFQ01000019">
    <property type="protein sequence ID" value="GLL13144.1"/>
    <property type="molecule type" value="Genomic_DNA"/>
</dbReference>
<gene>
    <name evidence="4" type="ORF">GCM10017577_42870</name>
</gene>
<name>A0A9W6L6H4_9PSEU</name>
<evidence type="ECO:0000256" key="1">
    <source>
        <dbReference type="ARBA" id="ARBA00022729"/>
    </source>
</evidence>
<dbReference type="Gene3D" id="3.60.21.10">
    <property type="match status" value="1"/>
</dbReference>
<dbReference type="PANTHER" id="PTHR22953:SF153">
    <property type="entry name" value="PURPLE ACID PHOSPHATASE"/>
    <property type="match status" value="1"/>
</dbReference>
<dbReference type="Pfam" id="PF00149">
    <property type="entry name" value="Metallophos"/>
    <property type="match status" value="1"/>
</dbReference>
<dbReference type="Proteomes" id="UP001143463">
    <property type="component" value="Unassembled WGS sequence"/>
</dbReference>
<evidence type="ECO:0000313" key="4">
    <source>
        <dbReference type="EMBL" id="GLL13144.1"/>
    </source>
</evidence>
<feature type="compositionally biased region" description="Low complexity" evidence="2">
    <location>
        <begin position="552"/>
        <end position="562"/>
    </location>
</feature>
<organism evidence="4 5">
    <name type="scientific">Pseudonocardia halophobica</name>
    <dbReference type="NCBI Taxonomy" id="29401"/>
    <lineage>
        <taxon>Bacteria</taxon>
        <taxon>Bacillati</taxon>
        <taxon>Actinomycetota</taxon>
        <taxon>Actinomycetes</taxon>
        <taxon>Pseudonocardiales</taxon>
        <taxon>Pseudonocardiaceae</taxon>
        <taxon>Pseudonocardia</taxon>
    </lineage>
</organism>
<dbReference type="PROSITE" id="PS51318">
    <property type="entry name" value="TAT"/>
    <property type="match status" value="1"/>
</dbReference>
<evidence type="ECO:0000313" key="5">
    <source>
        <dbReference type="Proteomes" id="UP001143463"/>
    </source>
</evidence>
<dbReference type="AlphaFoldDB" id="A0A9W6L6H4"/>
<feature type="region of interest" description="Disordered" evidence="2">
    <location>
        <begin position="539"/>
        <end position="585"/>
    </location>
</feature>
<dbReference type="InterPro" id="IPR004843">
    <property type="entry name" value="Calcineurin-like_PHP"/>
</dbReference>
<proteinExistence type="predicted"/>
<keyword evidence="5" id="KW-1185">Reference proteome</keyword>
<dbReference type="GO" id="GO:0003993">
    <property type="term" value="F:acid phosphatase activity"/>
    <property type="evidence" value="ECO:0007669"/>
    <property type="project" value="InterPro"/>
</dbReference>
<keyword evidence="1" id="KW-0732">Signal</keyword>
<protein>
    <recommendedName>
        <fullName evidence="3">Calcineurin-like phosphoesterase domain-containing protein</fullName>
    </recommendedName>
</protein>
<dbReference type="InterPro" id="IPR029052">
    <property type="entry name" value="Metallo-depent_PP-like"/>
</dbReference>
<dbReference type="InterPro" id="IPR039331">
    <property type="entry name" value="PAPs-like"/>
</dbReference>
<feature type="compositionally biased region" description="Polar residues" evidence="2">
    <location>
        <begin position="565"/>
        <end position="585"/>
    </location>
</feature>
<dbReference type="SUPFAM" id="SSF56300">
    <property type="entry name" value="Metallo-dependent phosphatases"/>
    <property type="match status" value="1"/>
</dbReference>
<evidence type="ECO:0000259" key="3">
    <source>
        <dbReference type="Pfam" id="PF00149"/>
    </source>
</evidence>
<evidence type="ECO:0000256" key="2">
    <source>
        <dbReference type="SAM" id="MobiDB-lite"/>
    </source>
</evidence>
<accession>A0A9W6L6H4</accession>
<dbReference type="PANTHER" id="PTHR22953">
    <property type="entry name" value="ACID PHOSPHATASE RELATED"/>
    <property type="match status" value="1"/>
</dbReference>
<reference evidence="4" key="1">
    <citation type="journal article" date="2014" name="Int. J. Syst. Evol. Microbiol.">
        <title>Complete genome sequence of Corynebacterium casei LMG S-19264T (=DSM 44701T), isolated from a smear-ripened cheese.</title>
        <authorList>
            <consortium name="US DOE Joint Genome Institute (JGI-PGF)"/>
            <person name="Walter F."/>
            <person name="Albersmeier A."/>
            <person name="Kalinowski J."/>
            <person name="Ruckert C."/>
        </authorList>
    </citation>
    <scope>NUCLEOTIDE SEQUENCE</scope>
    <source>
        <strain evidence="4">VKM Ac-1069</strain>
    </source>
</reference>
<feature type="compositionally biased region" description="Pro residues" evidence="2">
    <location>
        <begin position="539"/>
        <end position="551"/>
    </location>
</feature>
<reference evidence="4" key="2">
    <citation type="submission" date="2023-01" db="EMBL/GenBank/DDBJ databases">
        <authorList>
            <person name="Sun Q."/>
            <person name="Evtushenko L."/>
        </authorList>
    </citation>
    <scope>NUCLEOTIDE SEQUENCE</scope>
    <source>
        <strain evidence="4">VKM Ac-1069</strain>
    </source>
</reference>
<feature type="domain" description="Calcineurin-like phosphoesterase" evidence="3">
    <location>
        <begin position="209"/>
        <end position="403"/>
    </location>
</feature>
<sequence length="585" mass="61827">MNPEGETPDLGIPRRLARDMTVADQHEWIRAELRRRPITRRAALRGGIGALAGLALAHGPWTGVARAAETGLVGRHLAFGDDPRTSMAIAGELTGKPAGKVLLDLGLDTGYGATVPVELRELVSQVPRGEDVRGGEQLFAHARAEGLTAGTTYHYRFRLPDGSTTPDATFRTAPAKGDRRPFTFTAFADQGVAGNAGDGNGGAAPPNALTALIAQDAPAFHLLAGDICYADRAGRGERGDSFNPGLWTRYFAAIEKSAAHTPWMFATGNHDMEALYDDGDSGHGYGGHAARLDLPRTGPSGCPSVYAFTHGCVGVVSVDANDLSTEIRANTGYSRGAQVQWLTDTLAAFRADPDVTFVVVFFHHCAYSTSDSHASDGGVRSALTPLFDRFSVDLAVQGHNHQYERTDPIRGGEAAREAPDRATVRPATDGTTYICVGSGGRRSNGWLDDGGARYRGRTGGDREIRSRVTGKDGEKSETVGWSRVRYAGYAYLRVEVQPEVPGRIATMRVHAVTDDGEEIDRVDLARPVPGVPVVPPPAVPSVSPAPPPAVPTTPAVPAVPAGWSRTPTGLSVPAGSTGSSPPRVL</sequence>